<feature type="domain" description="ThuA-like" evidence="1">
    <location>
        <begin position="69"/>
        <end position="242"/>
    </location>
</feature>
<reference evidence="2" key="1">
    <citation type="submission" date="2018-05" db="EMBL/GenBank/DDBJ databases">
        <authorList>
            <person name="Lanie J.A."/>
            <person name="Ng W.-L."/>
            <person name="Kazmierczak K.M."/>
            <person name="Andrzejewski T.M."/>
            <person name="Davidsen T.M."/>
            <person name="Wayne K.J."/>
            <person name="Tettelin H."/>
            <person name="Glass J.I."/>
            <person name="Rusch D."/>
            <person name="Podicherti R."/>
            <person name="Tsui H.-C.T."/>
            <person name="Winkler M.E."/>
        </authorList>
    </citation>
    <scope>NUCLEOTIDE SEQUENCE</scope>
</reference>
<dbReference type="Pfam" id="PF06283">
    <property type="entry name" value="ThuA"/>
    <property type="match status" value="1"/>
</dbReference>
<dbReference type="PANTHER" id="PTHR40469:SF2">
    <property type="entry name" value="GALACTOSE-BINDING DOMAIN-LIKE SUPERFAMILY PROTEIN"/>
    <property type="match status" value="1"/>
</dbReference>
<organism evidence="2">
    <name type="scientific">marine metagenome</name>
    <dbReference type="NCBI Taxonomy" id="408172"/>
    <lineage>
        <taxon>unclassified sequences</taxon>
        <taxon>metagenomes</taxon>
        <taxon>ecological metagenomes</taxon>
    </lineage>
</organism>
<dbReference type="PANTHER" id="PTHR40469">
    <property type="entry name" value="SECRETED GLYCOSYL HYDROLASE"/>
    <property type="match status" value="1"/>
</dbReference>
<name>A0A382HN55_9ZZZZ</name>
<protein>
    <recommendedName>
        <fullName evidence="1">ThuA-like domain-containing protein</fullName>
    </recommendedName>
</protein>
<proteinExistence type="predicted"/>
<evidence type="ECO:0000259" key="1">
    <source>
        <dbReference type="Pfam" id="PF06283"/>
    </source>
</evidence>
<dbReference type="SUPFAM" id="SSF52317">
    <property type="entry name" value="Class I glutamine amidotransferase-like"/>
    <property type="match status" value="1"/>
</dbReference>
<dbReference type="InterPro" id="IPR029010">
    <property type="entry name" value="ThuA-like"/>
</dbReference>
<dbReference type="Gene3D" id="3.40.50.880">
    <property type="match status" value="1"/>
</dbReference>
<accession>A0A382HN55</accession>
<dbReference type="AlphaFoldDB" id="A0A382HN55"/>
<evidence type="ECO:0000313" key="2">
    <source>
        <dbReference type="EMBL" id="SVB88736.1"/>
    </source>
</evidence>
<dbReference type="EMBL" id="UINC01062279">
    <property type="protein sequence ID" value="SVB88736.1"/>
    <property type="molecule type" value="Genomic_DNA"/>
</dbReference>
<sequence length="261" mass="29198">MKLIRTFLLCAVVSALTTHAAEPLKALLITGGCCHDYANQKLIISQGISKRANVDWDIVHEGGTGRTHKISVYLKKDWIKKYDVVVHNECFGAIGDKEFVEGLAVAHRDSGVPAVVLHCTMHSYRAADKITDEWRKLLGVTTVRHQQHVAVEIKNIQPKHPIMKGFGKSWTTPAGELYEIVKVWPNTKVLGHAFGVRTKKDHPCVWTNQYGKARVFGTTIGHHNQTMESETYISYLTRGLLWSCDKLDESGNPAKGYGPRK</sequence>
<dbReference type="InterPro" id="IPR029062">
    <property type="entry name" value="Class_I_gatase-like"/>
</dbReference>
<gene>
    <name evidence="2" type="ORF">METZ01_LOCUS241590</name>
</gene>